<evidence type="ECO:0000259" key="4">
    <source>
        <dbReference type="PROSITE" id="PS51910"/>
    </source>
</evidence>
<dbReference type="InterPro" id="IPR001223">
    <property type="entry name" value="Glyco_hydro18_cat"/>
</dbReference>
<dbReference type="SMART" id="SM00636">
    <property type="entry name" value="Glyco_18"/>
    <property type="match status" value="1"/>
</dbReference>
<dbReference type="Gene3D" id="3.10.50.10">
    <property type="match status" value="1"/>
</dbReference>
<comment type="caution">
    <text evidence="5">The sequence shown here is derived from an EMBL/GenBank/DDBJ whole genome shotgun (WGS) entry which is preliminary data.</text>
</comment>
<dbReference type="InterPro" id="IPR018392">
    <property type="entry name" value="LysM"/>
</dbReference>
<evidence type="ECO:0000256" key="1">
    <source>
        <dbReference type="ARBA" id="ARBA00022801"/>
    </source>
</evidence>
<keyword evidence="2" id="KW-0326">Glycosidase</keyword>
<feature type="domain" description="GH18" evidence="4">
    <location>
        <begin position="150"/>
        <end position="471"/>
    </location>
</feature>
<dbReference type="GO" id="GO:0070492">
    <property type="term" value="F:oligosaccharide binding"/>
    <property type="evidence" value="ECO:0007669"/>
    <property type="project" value="TreeGrafter"/>
</dbReference>
<feature type="domain" description="LysM" evidence="3">
    <location>
        <begin position="98"/>
        <end position="142"/>
    </location>
</feature>
<evidence type="ECO:0000256" key="2">
    <source>
        <dbReference type="ARBA" id="ARBA00023295"/>
    </source>
</evidence>
<dbReference type="InterPro" id="IPR011583">
    <property type="entry name" value="Chitinase_II/V-like_cat"/>
</dbReference>
<dbReference type="PROSITE" id="PS51782">
    <property type="entry name" value="LYSM"/>
    <property type="match status" value="3"/>
</dbReference>
<sequence>MKIHIVQHGENLWLISQRYGANINQIASANQLDNPNVLVVGQALVIPTPYQTYVVQRGDTLGAIARRYATTVEAIAEVNQITDPSVIYIGQVLTIPVLFHTVKSGEALWLIAQNYGTTIEAIAKLNQLSNPSFIYPGLVLRIPERKRPIIEVNAYTTKTNEESRQEVLTLGKYFTYLSPFTYAIKEDGTITAMNEEALISAAWSRRVAPLLCLTNFSGNKFNSDLAATILRNPELQETLITNILRTIKTKGYTGLNMDFEYVHPEDRENYNAFLRRVVARLRPEGLSVSTALAPKISADQKGLLYEAHDYKAHGEILDFVVLMTYEWGWAGGKPWAISPINEVKRVLDYAVTAIPPSKILMGYPLYGRDWKIPWVQGTFAKTVSPKQAIRLAAKYGSAIQYDQTYQSPFFRYTDENGQQHEVWFEDARSAQAKFDTVKKYGLRGVSYWVLGSPFPQNWLVQEWNFSARKLL</sequence>
<dbReference type="Pfam" id="PF01476">
    <property type="entry name" value="LysM"/>
    <property type="match status" value="3"/>
</dbReference>
<dbReference type="CDD" id="cd00118">
    <property type="entry name" value="LysM"/>
    <property type="match status" value="3"/>
</dbReference>
<dbReference type="Gene3D" id="3.10.350.10">
    <property type="entry name" value="LysM domain"/>
    <property type="match status" value="3"/>
</dbReference>
<dbReference type="GO" id="GO:0005975">
    <property type="term" value="P:carbohydrate metabolic process"/>
    <property type="evidence" value="ECO:0007669"/>
    <property type="project" value="InterPro"/>
</dbReference>
<dbReference type="AlphaFoldDB" id="A0A6L3V942"/>
<feature type="domain" description="LysM" evidence="3">
    <location>
        <begin position="51"/>
        <end position="95"/>
    </location>
</feature>
<evidence type="ECO:0000259" key="3">
    <source>
        <dbReference type="PROSITE" id="PS51782"/>
    </source>
</evidence>
<dbReference type="GO" id="GO:0016798">
    <property type="term" value="F:hydrolase activity, acting on glycosyl bonds"/>
    <property type="evidence" value="ECO:0007669"/>
    <property type="project" value="UniProtKB-KW"/>
</dbReference>
<dbReference type="PANTHER" id="PTHR46066:SF2">
    <property type="entry name" value="CHITINASE DOMAIN-CONTAINING PROTEIN 1"/>
    <property type="match status" value="1"/>
</dbReference>
<dbReference type="GO" id="GO:0008061">
    <property type="term" value="F:chitin binding"/>
    <property type="evidence" value="ECO:0007669"/>
    <property type="project" value="InterPro"/>
</dbReference>
<dbReference type="SUPFAM" id="SSF51445">
    <property type="entry name" value="(Trans)glycosidases"/>
    <property type="match status" value="1"/>
</dbReference>
<keyword evidence="1" id="KW-0378">Hydrolase</keyword>
<dbReference type="CDD" id="cd02874">
    <property type="entry name" value="GH18_CFLE_spore_hydrolase"/>
    <property type="match status" value="1"/>
</dbReference>
<dbReference type="PROSITE" id="PS51910">
    <property type="entry name" value="GH18_2"/>
    <property type="match status" value="1"/>
</dbReference>
<dbReference type="PANTHER" id="PTHR46066">
    <property type="entry name" value="CHITINASE DOMAIN-CONTAINING PROTEIN 1 FAMILY MEMBER"/>
    <property type="match status" value="1"/>
</dbReference>
<reference evidence="5 6" key="1">
    <citation type="journal article" date="2016" name="Antonie Van Leeuwenhoek">
        <title>Bacillus depressus sp. nov., isolated from soil of a sunflower field.</title>
        <authorList>
            <person name="Wei X."/>
            <person name="Xin D."/>
            <person name="Xin Y."/>
            <person name="Zhang H."/>
            <person name="Wang T."/>
            <person name="Zhang J."/>
        </authorList>
    </citation>
    <scope>NUCLEOTIDE SEQUENCE [LARGE SCALE GENOMIC DNA]</scope>
    <source>
        <strain evidence="5 6">BZ1</strain>
    </source>
</reference>
<dbReference type="Pfam" id="PF00704">
    <property type="entry name" value="Glyco_hydro_18"/>
    <property type="match status" value="1"/>
</dbReference>
<organism evidence="5 6">
    <name type="scientific">Cytobacillus depressus</name>
    <dbReference type="NCBI Taxonomy" id="1602942"/>
    <lineage>
        <taxon>Bacteria</taxon>
        <taxon>Bacillati</taxon>
        <taxon>Bacillota</taxon>
        <taxon>Bacilli</taxon>
        <taxon>Bacillales</taxon>
        <taxon>Bacillaceae</taxon>
        <taxon>Cytobacillus</taxon>
    </lineage>
</organism>
<dbReference type="GO" id="GO:0012505">
    <property type="term" value="C:endomembrane system"/>
    <property type="evidence" value="ECO:0007669"/>
    <property type="project" value="TreeGrafter"/>
</dbReference>
<evidence type="ECO:0000313" key="5">
    <source>
        <dbReference type="EMBL" id="KAB2337063.1"/>
    </source>
</evidence>
<dbReference type="InterPro" id="IPR041704">
    <property type="entry name" value="CFLE_GH18"/>
</dbReference>
<dbReference type="SUPFAM" id="SSF54106">
    <property type="entry name" value="LysM domain"/>
    <property type="match status" value="3"/>
</dbReference>
<gene>
    <name evidence="5" type="ORF">F7731_05390</name>
</gene>
<feature type="domain" description="LysM" evidence="3">
    <location>
        <begin position="2"/>
        <end position="46"/>
    </location>
</feature>
<dbReference type="Proteomes" id="UP000481030">
    <property type="component" value="Unassembled WGS sequence"/>
</dbReference>
<dbReference type="InterPro" id="IPR017853">
    <property type="entry name" value="GH"/>
</dbReference>
<dbReference type="EMBL" id="WBOS01000002">
    <property type="protein sequence ID" value="KAB2337063.1"/>
    <property type="molecule type" value="Genomic_DNA"/>
</dbReference>
<keyword evidence="6" id="KW-1185">Reference proteome</keyword>
<protein>
    <submittedName>
        <fullName evidence="5">LysM peptidoglycan-binding domain-containing protein</fullName>
    </submittedName>
</protein>
<name>A0A6L3V942_9BACI</name>
<evidence type="ECO:0000313" key="6">
    <source>
        <dbReference type="Proteomes" id="UP000481030"/>
    </source>
</evidence>
<dbReference type="OrthoDB" id="9769314at2"/>
<dbReference type="InterPro" id="IPR029070">
    <property type="entry name" value="Chitinase_insertion_sf"/>
</dbReference>
<proteinExistence type="predicted"/>
<dbReference type="Gene3D" id="3.20.20.80">
    <property type="entry name" value="Glycosidases"/>
    <property type="match status" value="1"/>
</dbReference>
<dbReference type="InterPro" id="IPR036779">
    <property type="entry name" value="LysM_dom_sf"/>
</dbReference>
<dbReference type="SMART" id="SM00257">
    <property type="entry name" value="LysM"/>
    <property type="match status" value="3"/>
</dbReference>
<accession>A0A6L3V942</accession>
<dbReference type="RefSeq" id="WP_151533747.1">
    <property type="nucleotide sequence ID" value="NZ_WBOS01000002.1"/>
</dbReference>